<gene>
    <name evidence="2" type="ORF">H5410_025108</name>
</gene>
<protein>
    <submittedName>
        <fullName evidence="2">Uncharacterized protein</fullName>
    </submittedName>
</protein>
<dbReference type="OrthoDB" id="1653544at2759"/>
<dbReference type="Proteomes" id="UP000824120">
    <property type="component" value="Chromosome 5"/>
</dbReference>
<dbReference type="SUPFAM" id="SSF48371">
    <property type="entry name" value="ARM repeat"/>
    <property type="match status" value="1"/>
</dbReference>
<sequence>MVLDLLLGLLQQDEKNVLIVVAQGVVPVLVCLLDSSSSLEIKEKTVTAIAKIFTVASRKHVMIAEGLCILNNLQRVLEFGSVLGKENSCIALQAMGYTKNNARAIGSRGGISSFLEICQMRTSKSQAMAVGEFLCLRKFL</sequence>
<feature type="non-terminal residue" evidence="2">
    <location>
        <position position="1"/>
    </location>
</feature>
<dbReference type="InterPro" id="IPR000225">
    <property type="entry name" value="Armadillo"/>
</dbReference>
<dbReference type="AlphaFoldDB" id="A0A9J5YUZ8"/>
<comment type="caution">
    <text evidence="2">The sequence shown here is derived from an EMBL/GenBank/DDBJ whole genome shotgun (WGS) entry which is preliminary data.</text>
</comment>
<accession>A0A9J5YUZ8</accession>
<dbReference type="PANTHER" id="PTHR46043:SF13">
    <property type="entry name" value="ARM REPEAT SUPERFAMILY PROTEIN"/>
    <property type="match status" value="1"/>
</dbReference>
<keyword evidence="1" id="KW-0677">Repeat</keyword>
<evidence type="ECO:0000313" key="2">
    <source>
        <dbReference type="EMBL" id="KAG5603616.1"/>
    </source>
</evidence>
<dbReference type="PANTHER" id="PTHR46043">
    <property type="entry name" value="ARM REPEAT SUPERFAMILY PROTEIN"/>
    <property type="match status" value="1"/>
</dbReference>
<reference evidence="2 3" key="1">
    <citation type="submission" date="2020-09" db="EMBL/GenBank/DDBJ databases">
        <title>De no assembly of potato wild relative species, Solanum commersonii.</title>
        <authorList>
            <person name="Cho K."/>
        </authorList>
    </citation>
    <scope>NUCLEOTIDE SEQUENCE [LARGE SCALE GENOMIC DNA]</scope>
    <source>
        <strain evidence="2">LZ3.2</strain>
        <tissue evidence="2">Leaf</tissue>
    </source>
</reference>
<dbReference type="InterPro" id="IPR016024">
    <property type="entry name" value="ARM-type_fold"/>
</dbReference>
<evidence type="ECO:0000256" key="1">
    <source>
        <dbReference type="ARBA" id="ARBA00022737"/>
    </source>
</evidence>
<proteinExistence type="predicted"/>
<organism evidence="2 3">
    <name type="scientific">Solanum commersonii</name>
    <name type="common">Commerson's wild potato</name>
    <name type="synonym">Commerson's nightshade</name>
    <dbReference type="NCBI Taxonomy" id="4109"/>
    <lineage>
        <taxon>Eukaryota</taxon>
        <taxon>Viridiplantae</taxon>
        <taxon>Streptophyta</taxon>
        <taxon>Embryophyta</taxon>
        <taxon>Tracheophyta</taxon>
        <taxon>Spermatophyta</taxon>
        <taxon>Magnoliopsida</taxon>
        <taxon>eudicotyledons</taxon>
        <taxon>Gunneridae</taxon>
        <taxon>Pentapetalae</taxon>
        <taxon>asterids</taxon>
        <taxon>lamiids</taxon>
        <taxon>Solanales</taxon>
        <taxon>Solanaceae</taxon>
        <taxon>Solanoideae</taxon>
        <taxon>Solaneae</taxon>
        <taxon>Solanum</taxon>
    </lineage>
</organism>
<dbReference type="Gene3D" id="1.25.10.10">
    <property type="entry name" value="Leucine-rich Repeat Variant"/>
    <property type="match status" value="1"/>
</dbReference>
<name>A0A9J5YUZ8_SOLCO</name>
<evidence type="ECO:0000313" key="3">
    <source>
        <dbReference type="Proteomes" id="UP000824120"/>
    </source>
</evidence>
<dbReference type="Pfam" id="PF00514">
    <property type="entry name" value="Arm"/>
    <property type="match status" value="1"/>
</dbReference>
<keyword evidence="3" id="KW-1185">Reference proteome</keyword>
<dbReference type="EMBL" id="JACXVP010000005">
    <property type="protein sequence ID" value="KAG5603616.1"/>
    <property type="molecule type" value="Genomic_DNA"/>
</dbReference>
<dbReference type="InterPro" id="IPR011989">
    <property type="entry name" value="ARM-like"/>
</dbReference>